<gene>
    <name evidence="1" type="ORF">V5799_031954</name>
</gene>
<organism evidence="1 2">
    <name type="scientific">Amblyomma americanum</name>
    <name type="common">Lone star tick</name>
    <dbReference type="NCBI Taxonomy" id="6943"/>
    <lineage>
        <taxon>Eukaryota</taxon>
        <taxon>Metazoa</taxon>
        <taxon>Ecdysozoa</taxon>
        <taxon>Arthropoda</taxon>
        <taxon>Chelicerata</taxon>
        <taxon>Arachnida</taxon>
        <taxon>Acari</taxon>
        <taxon>Parasitiformes</taxon>
        <taxon>Ixodida</taxon>
        <taxon>Ixodoidea</taxon>
        <taxon>Ixodidae</taxon>
        <taxon>Amblyomminae</taxon>
        <taxon>Amblyomma</taxon>
    </lineage>
</organism>
<keyword evidence="2" id="KW-1185">Reference proteome</keyword>
<dbReference type="InterPro" id="IPR021109">
    <property type="entry name" value="Peptidase_aspartic_dom_sf"/>
</dbReference>
<evidence type="ECO:0000313" key="2">
    <source>
        <dbReference type="Proteomes" id="UP001321473"/>
    </source>
</evidence>
<reference evidence="1 2" key="1">
    <citation type="journal article" date="2023" name="Arcadia Sci">
        <title>De novo assembly of a long-read Amblyomma americanum tick genome.</title>
        <authorList>
            <person name="Chou S."/>
            <person name="Poskanzer K.E."/>
            <person name="Rollins M."/>
            <person name="Thuy-Boun P.S."/>
        </authorList>
    </citation>
    <scope>NUCLEOTIDE SEQUENCE [LARGE SCALE GENOMIC DNA]</scope>
    <source>
        <strain evidence="1">F_SG_1</strain>
        <tissue evidence="1">Salivary glands</tissue>
    </source>
</reference>
<accession>A0AAQ4DSJ7</accession>
<comment type="caution">
    <text evidence="1">The sequence shown here is derived from an EMBL/GenBank/DDBJ whole genome shotgun (WGS) entry which is preliminary data.</text>
</comment>
<dbReference type="Pfam" id="PF13650">
    <property type="entry name" value="Asp_protease_2"/>
    <property type="match status" value="1"/>
</dbReference>
<name>A0AAQ4DSJ7_AMBAM</name>
<proteinExistence type="predicted"/>
<dbReference type="EMBL" id="JARKHS020027356">
    <property type="protein sequence ID" value="KAK8765437.1"/>
    <property type="molecule type" value="Genomic_DNA"/>
</dbReference>
<dbReference type="SUPFAM" id="SSF50630">
    <property type="entry name" value="Acid proteases"/>
    <property type="match status" value="1"/>
</dbReference>
<dbReference type="AlphaFoldDB" id="A0AAQ4DSJ7"/>
<evidence type="ECO:0000313" key="1">
    <source>
        <dbReference type="EMBL" id="KAK8765437.1"/>
    </source>
</evidence>
<dbReference type="Proteomes" id="UP001321473">
    <property type="component" value="Unassembled WGS sequence"/>
</dbReference>
<dbReference type="Gene3D" id="2.40.70.10">
    <property type="entry name" value="Acid Proteases"/>
    <property type="match status" value="1"/>
</dbReference>
<protein>
    <submittedName>
        <fullName evidence="1">Uncharacterized protein</fullName>
    </submittedName>
</protein>
<sequence>MKKNVNMLTAVSRKASTLSINGVSAAQNDPVTVQMTIDGVLVNMELDTGAAVFVMSKTPFRQLFPSAVLEPTTVKLRTYTGALVRPQGVSSVNVQHGDHSAVLPLYVVDNKTPPLLGRQWLHAVRLEWAKIWNLNNITLLLVSA</sequence>